<reference evidence="2" key="1">
    <citation type="submission" date="2016-10" db="EMBL/GenBank/DDBJ databases">
        <authorList>
            <person name="Varghese N."/>
            <person name="Submissions S."/>
        </authorList>
    </citation>
    <scope>NUCLEOTIDE SEQUENCE [LARGE SCALE GENOMIC DNA]</scope>
    <source>
        <strain evidence="2">DSM 18579</strain>
    </source>
</reference>
<sequence length="472" mass="51092">MTNQNVINLGVDSFIDAFEQNDISHINLDWKPPAQGNTELINILFRLATELVDETGQSLIDIANLEAFNKMKAGQPVLKRVRPAHECIPNMTKTSIFHAGPPIEWRDMCGPMQGAYIGAIKYEGLANTDEEAIALMESGQITYGPNHYNNCVGPMTGMISYSMPLFEVINETYGNKAYCTINEGIGKVMRFGANGPEVIERLHWLEKVLAPALDKALVACGGVNLKNIMSLALTMGDEMHQRNVAASLLFYRQISGELAKVTQGVEEAQAIVEFIAKKNDQFFLNLAMAATKSITDTVRDIPYCTVLTAMSRNGVNFGINVSSLGPEWFTAPCLKPNALYFPGYSEADANPDMGDSAIVECYGIGGMAMGASPAVVRFVGAESVYEAFKYTEQMQQITVGLNNDLPIPTMDFAGVGLGIDIRKVVSTGLLPIINTGVAHKLAGVGQVGAGIVTPPMDIMVDALKAFAARYLK</sequence>
<keyword evidence="2" id="KW-1185">Reference proteome</keyword>
<dbReference type="Pfam" id="PF06545">
    <property type="entry name" value="AllG"/>
    <property type="match status" value="1"/>
</dbReference>
<protein>
    <recommendedName>
        <fullName evidence="3">DUF1116 domain-containing protein</fullName>
    </recommendedName>
</protein>
<gene>
    <name evidence="1" type="ORF">SAMN02583745_01673</name>
</gene>
<name>A0A1I0CMJ4_9GAMM</name>
<dbReference type="RefSeq" id="WP_093319610.1">
    <property type="nucleotide sequence ID" value="NZ_FOHV01000011.1"/>
</dbReference>
<dbReference type="STRING" id="1123402.SAMN02583745_01673"/>
<evidence type="ECO:0000313" key="1">
    <source>
        <dbReference type="EMBL" id="SET20430.1"/>
    </source>
</evidence>
<dbReference type="Gene3D" id="1.10.10.660">
    <property type="entry name" value="conserved protein of unknown function from Enterococcus faecalis V583"/>
    <property type="match status" value="1"/>
</dbReference>
<dbReference type="Proteomes" id="UP000242642">
    <property type="component" value="Unassembled WGS sequence"/>
</dbReference>
<accession>A0A1I0CMJ4</accession>
<dbReference type="Gene3D" id="3.40.50.720">
    <property type="entry name" value="NAD(P)-binding Rossmann-like Domain"/>
    <property type="match status" value="1"/>
</dbReference>
<dbReference type="EMBL" id="FOHV01000011">
    <property type="protein sequence ID" value="SET20430.1"/>
    <property type="molecule type" value="Genomic_DNA"/>
</dbReference>
<evidence type="ECO:0008006" key="3">
    <source>
        <dbReference type="Google" id="ProtNLM"/>
    </source>
</evidence>
<dbReference type="AlphaFoldDB" id="A0A1I0CMJ4"/>
<evidence type="ECO:0000313" key="2">
    <source>
        <dbReference type="Proteomes" id="UP000242642"/>
    </source>
</evidence>
<dbReference type="Gene3D" id="3.90.1700.10">
    <property type="entry name" value="v583 domain like"/>
    <property type="match status" value="1"/>
</dbReference>
<organism evidence="1 2">
    <name type="scientific">Thorsellia anophelis DSM 18579</name>
    <dbReference type="NCBI Taxonomy" id="1123402"/>
    <lineage>
        <taxon>Bacteria</taxon>
        <taxon>Pseudomonadati</taxon>
        <taxon>Pseudomonadota</taxon>
        <taxon>Gammaproteobacteria</taxon>
        <taxon>Enterobacterales</taxon>
        <taxon>Thorselliaceae</taxon>
        <taxon>Thorsellia</taxon>
    </lineage>
</organism>
<dbReference type="InterPro" id="IPR009499">
    <property type="entry name" value="AllG-like"/>
</dbReference>
<proteinExistence type="predicted"/>
<dbReference type="InterPro" id="IPR024033">
    <property type="entry name" value="OXTCase_su_AllG_h-dom"/>
</dbReference>
<dbReference type="OrthoDB" id="6193532at2"/>
<dbReference type="Gene3D" id="3.90.1710.10">
    <property type="entry name" value="Enterococcus faecalis V583 domain"/>
    <property type="match status" value="1"/>
</dbReference>